<dbReference type="InterPro" id="IPR007485">
    <property type="entry name" value="LPS_assembly_LptE"/>
</dbReference>
<dbReference type="GO" id="GO:0019867">
    <property type="term" value="C:outer membrane"/>
    <property type="evidence" value="ECO:0007669"/>
    <property type="project" value="InterPro"/>
</dbReference>
<evidence type="ECO:0000313" key="2">
    <source>
        <dbReference type="Proteomes" id="UP000580839"/>
    </source>
</evidence>
<evidence type="ECO:0000313" key="1">
    <source>
        <dbReference type="EMBL" id="NOT35307.1"/>
    </source>
</evidence>
<reference evidence="1 2" key="1">
    <citation type="submission" date="2020-04" db="EMBL/GenBank/DDBJ databases">
        <title>Metagenomic profiling of ammonia- and methane-oxidizing microorganisms in a Dutch drinking water treatment plant.</title>
        <authorList>
            <person name="Poghosyan L."/>
            <person name="Leucker S."/>
        </authorList>
    </citation>
    <scope>NUCLEOTIDE SEQUENCE [LARGE SCALE GENOMIC DNA]</scope>
    <source>
        <strain evidence="1">S-RSF-IL-03</strain>
    </source>
</reference>
<protein>
    <submittedName>
        <fullName evidence="1">LptE family protein</fullName>
    </submittedName>
</protein>
<gene>
    <name evidence="1" type="ORF">HOP12_14280</name>
</gene>
<comment type="caution">
    <text evidence="1">The sequence shown here is derived from an EMBL/GenBank/DDBJ whole genome shotgun (WGS) entry which is preliminary data.</text>
</comment>
<name>A0A849SQT0_UNCEI</name>
<dbReference type="AlphaFoldDB" id="A0A849SQT0"/>
<proteinExistence type="predicted"/>
<sequence length="178" mass="19605">MIEYGAGGTRFGRWLAVASLSLGLASGCAYTTSTALLPAHLKSVAIPVFENGTSEYQIERTLTDVVIERFVSDNHLRIVDEKSADLVIRGRIRSYRNAVFGFNTAANAQEYRVTVGVEVTARDRVKNREMWHLDDLVRTANYYVVPVPGAEATDEIGGRSAALKKIADEILARTVEGW</sequence>
<accession>A0A849SQT0</accession>
<dbReference type="Pfam" id="PF04390">
    <property type="entry name" value="LptE"/>
    <property type="match status" value="1"/>
</dbReference>
<organism evidence="1 2">
    <name type="scientific">Eiseniibacteriota bacterium</name>
    <dbReference type="NCBI Taxonomy" id="2212470"/>
    <lineage>
        <taxon>Bacteria</taxon>
        <taxon>Candidatus Eiseniibacteriota</taxon>
    </lineage>
</organism>
<dbReference type="EMBL" id="JABFRW010000186">
    <property type="protein sequence ID" value="NOT35307.1"/>
    <property type="molecule type" value="Genomic_DNA"/>
</dbReference>
<dbReference type="GO" id="GO:0043165">
    <property type="term" value="P:Gram-negative-bacterium-type cell outer membrane assembly"/>
    <property type="evidence" value="ECO:0007669"/>
    <property type="project" value="InterPro"/>
</dbReference>
<dbReference type="Proteomes" id="UP000580839">
    <property type="component" value="Unassembled WGS sequence"/>
</dbReference>